<evidence type="ECO:0000259" key="1">
    <source>
        <dbReference type="Pfam" id="PF13338"/>
    </source>
</evidence>
<evidence type="ECO:0000313" key="3">
    <source>
        <dbReference type="Proteomes" id="UP000231701"/>
    </source>
</evidence>
<evidence type="ECO:0000313" key="2">
    <source>
        <dbReference type="EMBL" id="ATX79673.1"/>
    </source>
</evidence>
<feature type="domain" description="AbiEi antitoxin N-terminal" evidence="1">
    <location>
        <begin position="36"/>
        <end position="81"/>
    </location>
</feature>
<dbReference type="AlphaFoldDB" id="A0A2K8KXR1"/>
<name>A0A2K8KXR1_MARES</name>
<dbReference type="EMBL" id="CP018799">
    <property type="protein sequence ID" value="ATX79673.1"/>
    <property type="molecule type" value="Genomic_DNA"/>
</dbReference>
<dbReference type="KEGG" id="maes:Ga0123461_1254"/>
<gene>
    <name evidence="2" type="ORF">Ga0123461_1254</name>
</gene>
<protein>
    <submittedName>
        <fullName evidence="2">Transcriptional regulator, AbiEi antitoxin, Type IV TA system</fullName>
    </submittedName>
</protein>
<organism evidence="2 3">
    <name type="scientific">Mariprofundus aestuarium</name>
    <dbReference type="NCBI Taxonomy" id="1921086"/>
    <lineage>
        <taxon>Bacteria</taxon>
        <taxon>Pseudomonadati</taxon>
        <taxon>Pseudomonadota</taxon>
        <taxon>Candidatius Mariprofundia</taxon>
        <taxon>Mariprofundales</taxon>
        <taxon>Mariprofundaceae</taxon>
        <taxon>Mariprofundus</taxon>
    </lineage>
</organism>
<keyword evidence="3" id="KW-1185">Reference proteome</keyword>
<accession>A0A2K8KXR1</accession>
<dbReference type="InterPro" id="IPR025159">
    <property type="entry name" value="AbiEi_N"/>
</dbReference>
<sequence length="230" mass="26297">MMISGCHLATFVLMYRHLSSKAKTMRHSYNNQTATERILSLLKERGVIRPRDLDEYNIPRRYLSRLYERGIILRSSRGIYMAAYAELSEMQTIVEASKRIPKGTVCLLTALAVHEMTTQAPFEVWLAIDRKDWLPQISDLPVRIVRFSGDALKSGIEHRVIDGVTVPVYNPAKTVVDCFKYRNKIGLDVAIEALKGGWRAKKFSMDDIRKYAGVCRVQNVMQPYLETLIG</sequence>
<reference evidence="2 3" key="1">
    <citation type="submission" date="2016-12" db="EMBL/GenBank/DDBJ databases">
        <title>Isolation and genomic insights into novel planktonic Zetaproteobacteria from stratified waters of the Chesapeake Bay.</title>
        <authorList>
            <person name="McAllister S.M."/>
            <person name="Kato S."/>
            <person name="Chan C.S."/>
            <person name="Chiu B.K."/>
            <person name="Field E.K."/>
        </authorList>
    </citation>
    <scope>NUCLEOTIDE SEQUENCE [LARGE SCALE GENOMIC DNA]</scope>
    <source>
        <strain evidence="2 3">CP-5</strain>
    </source>
</reference>
<dbReference type="Proteomes" id="UP000231701">
    <property type="component" value="Chromosome"/>
</dbReference>
<dbReference type="Pfam" id="PF13338">
    <property type="entry name" value="AbiEi_4"/>
    <property type="match status" value="1"/>
</dbReference>
<proteinExistence type="predicted"/>